<accession>A0A6P3J2Q4</accession>
<proteinExistence type="predicted"/>
<dbReference type="Pfam" id="PF15084">
    <property type="entry name" value="DUF4550"/>
    <property type="match status" value="1"/>
</dbReference>
<dbReference type="OrthoDB" id="188352at2759"/>
<evidence type="ECO:0000256" key="1">
    <source>
        <dbReference type="SAM" id="MobiDB-lite"/>
    </source>
</evidence>
<dbReference type="PANTHER" id="PTHR33667">
    <property type="entry name" value="SI:DKEY-57N24.6"/>
    <property type="match status" value="1"/>
</dbReference>
<protein>
    <submittedName>
        <fullName evidence="4">Uncharacterized protein LOC105004802</fullName>
    </submittedName>
</protein>
<dbReference type="AlphaFoldDB" id="A0A6P3J2Q4"/>
<feature type="region of interest" description="Disordered" evidence="1">
    <location>
        <begin position="325"/>
        <end position="365"/>
    </location>
</feature>
<dbReference type="PANTHER" id="PTHR33667:SF7">
    <property type="entry name" value="RIKEN CDNA 1810020O05 GENE"/>
    <property type="match status" value="1"/>
</dbReference>
<keyword evidence="3" id="KW-1185">Reference proteome</keyword>
<feature type="region of interest" description="Disordered" evidence="1">
    <location>
        <begin position="239"/>
        <end position="280"/>
    </location>
</feature>
<sequence length="967" mass="108076">MSLQAWEWEDEDQASMGPASSMGSFHQSGSECEADEYLKDRACAQESDSDHRCSSESPERPASAFTSHMPHVVPCKFIISLAFPLTSGHKGKFSSLVEKYRRPPKTDKPVAKVHRYYHVEYSLLPDGAEPKKVDVLLFPTVAKVFLDSGVKTIRPWQEGDRVWVSWTQAFNINVTKELLKKINFHKITLKVWDTKEKVSKRVKYYRLKPSGFMEDMGSSGKSEEVKNLVLSQRRLSEQGVHVKEEQCQDHAPEKLEKPRRSLKAAHADAETLPGNPEDHEKLLRSEELATVQWGDSKPVSSLGGATTTEAKELIEKPSLSSLTNLLEKQKFQTKRKESDGRRKSQRRRRTSHWEDGTDTRLAGPAKHGSFSIQLEVLPLLAGWQSVVSHSSGRSANILDCFLTLKTEVPLMTEEQKQDLNPMTIKIKCVSSLPSQPVPIRELEVGALHMALGPRSGLKSGLRPWGLWMMNRRPQGLSRLCSPVYCRYQFHTAPVHRTEGQPHGTHVYFQDVNVIFLGAMHPSDLREYLEGPPMVVEVHDRDRKSEGCSRKPTLFGEDPLDAHLNLQALISPRDTESNPFETQEKMWDPHGVAQVSFADLLLGHKYLNLAAPVRSCEDGVPHGLMPPGDYLEASCLLKLRVDVAVPLRGGLGGADPALSRFGRVVFVFESRRLSLLHSLLQDVTMINARALALDSYPLEDIQQILSAVKIRVKTQEQPDLDVLTGVHLLDGKVHFLILEGLADHGLQRLWARHQSRIYCICRYSSKLREVITGDLLPSSAMIKELSQEFGMPMSQGDLTEQKLLAVAPAPSLEDLRSRKSTLASQIHSHQEKYLRWRSNVILKSRDQKASLVQQRRGGCWGASVEFKLDSFLGIQARCGHVRSQRNVSAVSRVGRKPPSSAARVIRAWAPDTHTVHNYSIQTLNSVELAKKELYREMAKVSDGAGPGAAQRAHCGQGGAVGEPVGSFL</sequence>
<evidence type="ECO:0000313" key="4">
    <source>
        <dbReference type="RefSeq" id="XP_010860833.1"/>
    </source>
</evidence>
<organism evidence="3 4">
    <name type="scientific">Bison bison bison</name>
    <name type="common">North American plains bison</name>
    <dbReference type="NCBI Taxonomy" id="43346"/>
    <lineage>
        <taxon>Eukaryota</taxon>
        <taxon>Metazoa</taxon>
        <taxon>Chordata</taxon>
        <taxon>Craniata</taxon>
        <taxon>Vertebrata</taxon>
        <taxon>Euteleostomi</taxon>
        <taxon>Mammalia</taxon>
        <taxon>Eutheria</taxon>
        <taxon>Laurasiatheria</taxon>
        <taxon>Artiodactyla</taxon>
        <taxon>Ruminantia</taxon>
        <taxon>Pecora</taxon>
        <taxon>Bovidae</taxon>
        <taxon>Bovinae</taxon>
        <taxon>Bison</taxon>
    </lineage>
</organism>
<feature type="domain" description="DUF4550" evidence="2">
    <location>
        <begin position="115"/>
        <end position="208"/>
    </location>
</feature>
<feature type="region of interest" description="Disordered" evidence="1">
    <location>
        <begin position="1"/>
        <end position="40"/>
    </location>
</feature>
<feature type="compositionally biased region" description="Basic and acidic residues" evidence="1">
    <location>
        <begin position="239"/>
        <end position="269"/>
    </location>
</feature>
<dbReference type="KEGG" id="bbis:105004802"/>
<feature type="compositionally biased region" description="Polar residues" evidence="1">
    <location>
        <begin position="21"/>
        <end position="30"/>
    </location>
</feature>
<gene>
    <name evidence="4" type="primary">LOC105004802</name>
</gene>
<reference evidence="4" key="1">
    <citation type="submission" date="2025-08" db="UniProtKB">
        <authorList>
            <consortium name="RefSeq"/>
        </authorList>
    </citation>
    <scope>IDENTIFICATION</scope>
    <source>
        <tissue evidence="4">Blood</tissue>
    </source>
</reference>
<dbReference type="RefSeq" id="XP_010860833.1">
    <property type="nucleotide sequence ID" value="XM_010862531.1"/>
</dbReference>
<dbReference type="Proteomes" id="UP000515208">
    <property type="component" value="Unplaced"/>
</dbReference>
<name>A0A6P3J2Q4_BISBB</name>
<feature type="compositionally biased region" description="Basic and acidic residues" evidence="1">
    <location>
        <begin position="327"/>
        <end position="342"/>
    </location>
</feature>
<evidence type="ECO:0000313" key="3">
    <source>
        <dbReference type="Proteomes" id="UP000515208"/>
    </source>
</evidence>
<dbReference type="InterPro" id="IPR027876">
    <property type="entry name" value="DUF4550"/>
</dbReference>
<dbReference type="GeneID" id="105004802"/>
<evidence type="ECO:0000259" key="2">
    <source>
        <dbReference type="Pfam" id="PF15084"/>
    </source>
</evidence>